<evidence type="ECO:0000313" key="1">
    <source>
        <dbReference type="EMBL" id="AKS44727.1"/>
    </source>
</evidence>
<accession>A0A0K0Y1F2</accession>
<dbReference type="EMBL" id="CP012160">
    <property type="protein sequence ID" value="AKS44727.1"/>
    <property type="molecule type" value="Genomic_DNA"/>
</dbReference>
<name>A0A0K0Y1F2_9RHOB</name>
<evidence type="ECO:0000313" key="2">
    <source>
        <dbReference type="Proteomes" id="UP000067444"/>
    </source>
</evidence>
<dbReference type="RefSeq" id="WP_049833182.1">
    <property type="nucleotide sequence ID" value="NZ_CP012160.1"/>
</dbReference>
<protein>
    <submittedName>
        <fullName evidence="1">Uncharacterized protein</fullName>
    </submittedName>
</protein>
<organism evidence="1 2">
    <name type="scientific">Octadecabacter temperatus</name>
    <dbReference type="NCBI Taxonomy" id="1458307"/>
    <lineage>
        <taxon>Bacteria</taxon>
        <taxon>Pseudomonadati</taxon>
        <taxon>Pseudomonadota</taxon>
        <taxon>Alphaproteobacteria</taxon>
        <taxon>Rhodobacterales</taxon>
        <taxon>Roseobacteraceae</taxon>
        <taxon>Octadecabacter</taxon>
    </lineage>
</organism>
<dbReference type="STRING" id="1458307.OSB_01580"/>
<reference evidence="1 2" key="1">
    <citation type="journal article" date="2015" name="Genome Announc.">
        <title>Closed Genome Sequence of Octadecabacter temperatus SB1, the First Mesophilic Species of the Genus Octadecabacter.</title>
        <authorList>
            <person name="Voget S."/>
            <person name="Billerbeck S."/>
            <person name="Simon M."/>
            <person name="Daniel R."/>
        </authorList>
    </citation>
    <scope>NUCLEOTIDE SEQUENCE [LARGE SCALE GENOMIC DNA]</scope>
    <source>
        <strain evidence="1 2">SB1</strain>
    </source>
</reference>
<dbReference type="Proteomes" id="UP000067444">
    <property type="component" value="Chromosome"/>
</dbReference>
<proteinExistence type="predicted"/>
<dbReference type="AlphaFoldDB" id="A0A0K0Y1F2"/>
<gene>
    <name evidence="1" type="ORF">OSB_01580</name>
</gene>
<sequence>MAHVIQTETLVEEGVITSDQGDIIARRSRQVMVSLVINSVLCFGIIAAAAGFIGLLADALAVAIVGGLFLGIGATILVKATDLYRMFGTASALIGAGMLTGGASIEILDIFGEQSGGLALMVLGLVGALTAAFFNRNGPEHTGFLTGSLLLMTGAMHIGGLYLWAGSADISGITVPMLHFYVAAAVFAAGMFIDVRFISALAIVPFAQMLDTGTFYFHAMYAFYSPETTLSIVQLAVAMAICVAVAGLLTDRYRRHTHMFGIMAFIVANLCFLVGSLWGDVVGSHIWGPGFRDYNDDYQTYYDAVDAFEASTLVISEDMYSIVWAILLILAAFWSAHTNRRGIFNAAMTFGAIHAYTQAFETFYDEPLAYVIGGLAAIPLAWGLWRLNDQFESRNAAEQIAA</sequence>
<dbReference type="KEGG" id="otm:OSB_01580"/>
<dbReference type="PATRIC" id="fig|1458307.3.peg.160"/>
<keyword evidence="2" id="KW-1185">Reference proteome</keyword>
<dbReference type="OrthoDB" id="7264924at2"/>